<evidence type="ECO:0000313" key="14">
    <source>
        <dbReference type="Proteomes" id="UP000234345"/>
    </source>
</evidence>
<comment type="catalytic activity">
    <reaction evidence="10">
        <text>L-arginine + 2-oxoglutarate + O2 = guanidine + L-glutamate 5-semialdehyde + succinate + CO2</text>
        <dbReference type="Rhea" id="RHEA:31535"/>
        <dbReference type="ChEBI" id="CHEBI:15379"/>
        <dbReference type="ChEBI" id="CHEBI:16526"/>
        <dbReference type="ChEBI" id="CHEBI:16810"/>
        <dbReference type="ChEBI" id="CHEBI:30031"/>
        <dbReference type="ChEBI" id="CHEBI:30087"/>
        <dbReference type="ChEBI" id="CHEBI:32682"/>
        <dbReference type="ChEBI" id="CHEBI:58066"/>
        <dbReference type="EC" id="1.14.20.7"/>
    </reaction>
</comment>
<reference evidence="13 14" key="1">
    <citation type="submission" date="2017-10" db="EMBL/GenBank/DDBJ databases">
        <authorList>
            <person name="Regsiter A."/>
            <person name="William W."/>
        </authorList>
    </citation>
    <scope>NUCLEOTIDE SEQUENCE [LARGE SCALE GENOMIC DNA]</scope>
    <source>
        <strain evidence="13 14">CFBP6991</strain>
    </source>
</reference>
<dbReference type="GO" id="GO:0046872">
    <property type="term" value="F:metal ion binding"/>
    <property type="evidence" value="ECO:0007669"/>
    <property type="project" value="UniProtKB-KW"/>
</dbReference>
<dbReference type="InterPro" id="IPR026992">
    <property type="entry name" value="DIOX_N"/>
</dbReference>
<evidence type="ECO:0000256" key="8">
    <source>
        <dbReference type="ARBA" id="ARBA00031282"/>
    </source>
</evidence>
<dbReference type="Gene3D" id="2.60.120.330">
    <property type="entry name" value="B-lactam Antibiotic, Isopenicillin N Synthase, Chain"/>
    <property type="match status" value="1"/>
</dbReference>
<accession>A0A7Z7IZW8</accession>
<gene>
    <name evidence="13" type="ORF">XFF6991_280083</name>
</gene>
<name>A0A7Z7IZW8_XANCH</name>
<dbReference type="PANTHER" id="PTHR47990">
    <property type="entry name" value="2-OXOGLUTARATE (2OG) AND FE(II)-DEPENDENT OXYGENASE SUPERFAMILY PROTEIN-RELATED"/>
    <property type="match status" value="1"/>
</dbReference>
<dbReference type="GO" id="GO:0102276">
    <property type="term" value="F:2-oxoglutarate oxygenase/decarboxylase (ethylene-forming) activity"/>
    <property type="evidence" value="ECO:0007669"/>
    <property type="project" value="UniProtKB-EC"/>
</dbReference>
<evidence type="ECO:0000256" key="6">
    <source>
        <dbReference type="ARBA" id="ARBA00022666"/>
    </source>
</evidence>
<evidence type="ECO:0000313" key="13">
    <source>
        <dbReference type="EMBL" id="SOO23424.1"/>
    </source>
</evidence>
<dbReference type="GO" id="GO:0009693">
    <property type="term" value="P:ethylene biosynthetic process"/>
    <property type="evidence" value="ECO:0007669"/>
    <property type="project" value="UniProtKB-KW"/>
</dbReference>
<evidence type="ECO:0000256" key="1">
    <source>
        <dbReference type="ARBA" id="ARBA00001954"/>
    </source>
</evidence>
<keyword evidence="6" id="KW-0266">Ethylene biosynthesis</keyword>
<comment type="similarity">
    <text evidence="11">Belongs to the iron/ascorbate-dependent oxidoreductase family.</text>
</comment>
<evidence type="ECO:0000256" key="7">
    <source>
        <dbReference type="ARBA" id="ARBA00031011"/>
    </source>
</evidence>
<dbReference type="PROSITE" id="PS51471">
    <property type="entry name" value="FE2OG_OXY"/>
    <property type="match status" value="1"/>
</dbReference>
<evidence type="ECO:0000256" key="9">
    <source>
        <dbReference type="ARBA" id="ARBA00047725"/>
    </source>
</evidence>
<dbReference type="Pfam" id="PF03171">
    <property type="entry name" value="2OG-FeII_Oxy"/>
    <property type="match status" value="1"/>
</dbReference>
<organism evidence="13 14">
    <name type="scientific">Xanthomonas campestris pv. phaseoli</name>
    <dbReference type="NCBI Taxonomy" id="317013"/>
    <lineage>
        <taxon>Bacteria</taxon>
        <taxon>Pseudomonadati</taxon>
        <taxon>Pseudomonadota</taxon>
        <taxon>Gammaproteobacteria</taxon>
        <taxon>Lysobacterales</taxon>
        <taxon>Lysobacteraceae</taxon>
        <taxon>Xanthomonas</taxon>
    </lineage>
</organism>
<dbReference type="EC" id="1.14.20.7" evidence="3"/>
<dbReference type="Proteomes" id="UP000234345">
    <property type="component" value="Unassembled WGS sequence"/>
</dbReference>
<dbReference type="InterPro" id="IPR050231">
    <property type="entry name" value="Iron_ascorbate_oxido_reductase"/>
</dbReference>
<sequence length="318" mass="35575">MTADIRMSARIPTLDITRLDTDRDAFVAELGAAYRQWGFAGIRNHGIAQADIDAAYEVFKAFFALPEATKRRYHVEGSGGARGYTAFGVETAKDSKHFDLKEFWHIGREIPDNSPYRAVMPPNLWPSEVPGFRERGYQLYQQLDQLGSRVLSALALHIGLPQDYFVDKTNNGNSILRPIHYPPITSDDIPNVRAGAHGDINFITLLVGASAAGLEVRSHDGEWVPFTADADTIVVNIGDMLQRLTNHVYPSTIHRVVNPPGEQARQPRYSVPFFLHPNPDFLIDVLSSCISADNPSRYPEPITAHGFLEERLREIKLK</sequence>
<dbReference type="SUPFAM" id="SSF51197">
    <property type="entry name" value="Clavaminate synthase-like"/>
    <property type="match status" value="1"/>
</dbReference>
<dbReference type="FunFam" id="2.60.120.330:FF:000056">
    <property type="entry name" value="Flavonol synthase"/>
    <property type="match status" value="1"/>
</dbReference>
<keyword evidence="11" id="KW-0479">Metal-binding</keyword>
<dbReference type="Pfam" id="PF14226">
    <property type="entry name" value="DIOX_N"/>
    <property type="match status" value="1"/>
</dbReference>
<dbReference type="EC" id="1.13.12.19" evidence="4"/>
<evidence type="ECO:0000256" key="4">
    <source>
        <dbReference type="ARBA" id="ARBA00012531"/>
    </source>
</evidence>
<dbReference type="AlphaFoldDB" id="A0A7Z7IZW8"/>
<dbReference type="InterPro" id="IPR005123">
    <property type="entry name" value="Oxoglu/Fe-dep_dioxygenase_dom"/>
</dbReference>
<comment type="pathway">
    <text evidence="2">Alkene biosynthesis; ethylene biosynthesis via 2-oxoglutarate.</text>
</comment>
<dbReference type="InterPro" id="IPR044861">
    <property type="entry name" value="IPNS-like_FE2OG_OXY"/>
</dbReference>
<dbReference type="EMBL" id="OCZC01000054">
    <property type="protein sequence ID" value="SOO23424.1"/>
    <property type="molecule type" value="Genomic_DNA"/>
</dbReference>
<comment type="caution">
    <text evidence="13">The sequence shown here is derived from an EMBL/GenBank/DDBJ whole genome shotgun (WGS) entry which is preliminary data.</text>
</comment>
<comment type="cofactor">
    <cofactor evidence="1">
        <name>Fe(2+)</name>
        <dbReference type="ChEBI" id="CHEBI:29033"/>
    </cofactor>
</comment>
<dbReference type="PRINTS" id="PR00682">
    <property type="entry name" value="IPNSYNTHASE"/>
</dbReference>
<evidence type="ECO:0000256" key="2">
    <source>
        <dbReference type="ARBA" id="ARBA00004767"/>
    </source>
</evidence>
<protein>
    <recommendedName>
        <fullName evidence="5">2-oxoglutarate-dependent ethylene/succinate-forming enzyme</fullName>
        <ecNumber evidence="4">1.13.12.19</ecNumber>
        <ecNumber evidence="3">1.14.20.7</ecNumber>
    </recommendedName>
    <alternativeName>
        <fullName evidence="7">2-oxoglutarate dioxygenase (ethylene-forming)</fullName>
    </alternativeName>
    <alternativeName>
        <fullName evidence="8">2-oxoglutarate/L-arginine monooxygenase/decarboxylase (succinate-forming)</fullName>
    </alternativeName>
</protein>
<evidence type="ECO:0000256" key="5">
    <source>
        <dbReference type="ARBA" id="ARBA00019045"/>
    </source>
</evidence>
<keyword evidence="11" id="KW-0560">Oxidoreductase</keyword>
<proteinExistence type="inferred from homology"/>
<keyword evidence="11" id="KW-0408">Iron</keyword>
<feature type="domain" description="Fe2OG dioxygenase" evidence="12">
    <location>
        <begin position="171"/>
        <end position="277"/>
    </location>
</feature>
<evidence type="ECO:0000256" key="11">
    <source>
        <dbReference type="RuleBase" id="RU003682"/>
    </source>
</evidence>
<dbReference type="InterPro" id="IPR027443">
    <property type="entry name" value="IPNS-like_sf"/>
</dbReference>
<evidence type="ECO:0000256" key="3">
    <source>
        <dbReference type="ARBA" id="ARBA00012293"/>
    </source>
</evidence>
<evidence type="ECO:0000256" key="10">
    <source>
        <dbReference type="ARBA" id="ARBA00049359"/>
    </source>
</evidence>
<evidence type="ECO:0000259" key="12">
    <source>
        <dbReference type="PROSITE" id="PS51471"/>
    </source>
</evidence>
<comment type="catalytic activity">
    <reaction evidence="9">
        <text>2-oxoglutarate + O2 + 2 H(+) = ethene + 3 CO2 + H2O</text>
        <dbReference type="Rhea" id="RHEA:31523"/>
        <dbReference type="ChEBI" id="CHEBI:15377"/>
        <dbReference type="ChEBI" id="CHEBI:15378"/>
        <dbReference type="ChEBI" id="CHEBI:15379"/>
        <dbReference type="ChEBI" id="CHEBI:16526"/>
        <dbReference type="ChEBI" id="CHEBI:16810"/>
        <dbReference type="ChEBI" id="CHEBI:18153"/>
        <dbReference type="EC" id="1.13.12.19"/>
    </reaction>
</comment>